<comment type="catalytic activity">
    <reaction evidence="1">
        <text>Hydrolysis of Pro-|-Xaa &gt;&gt; Ala-|-Xaa in oligopeptides.</text>
        <dbReference type="EC" id="3.4.21.26"/>
    </reaction>
</comment>
<gene>
    <name evidence="9" type="ORF">Cba03nite_62470</name>
</gene>
<dbReference type="Gene3D" id="3.40.50.1820">
    <property type="entry name" value="alpha/beta hydrolase"/>
    <property type="match status" value="1"/>
</dbReference>
<keyword evidence="5" id="KW-0378">Hydrolase</keyword>
<dbReference type="RefSeq" id="WP_203753890.1">
    <property type="nucleotide sequence ID" value="NZ_BONF01000041.1"/>
</dbReference>
<comment type="caution">
    <text evidence="9">The sequence shown here is derived from an EMBL/GenBank/DDBJ whole genome shotgun (WGS) entry which is preliminary data.</text>
</comment>
<accession>A0A8J3NMB1</accession>
<dbReference type="PRINTS" id="PR00862">
    <property type="entry name" value="PROLIGOPTASE"/>
</dbReference>
<dbReference type="SUPFAM" id="SSF50993">
    <property type="entry name" value="Peptidase/esterase 'gauge' domain"/>
    <property type="match status" value="1"/>
</dbReference>
<dbReference type="PANTHER" id="PTHR42881">
    <property type="entry name" value="PROLYL ENDOPEPTIDASE"/>
    <property type="match status" value="1"/>
</dbReference>
<keyword evidence="10" id="KW-1185">Reference proteome</keyword>
<evidence type="ECO:0000256" key="1">
    <source>
        <dbReference type="ARBA" id="ARBA00001070"/>
    </source>
</evidence>
<keyword evidence="6" id="KW-0720">Serine protease</keyword>
<dbReference type="PROSITE" id="PS00708">
    <property type="entry name" value="PRO_ENDOPEP_SER"/>
    <property type="match status" value="1"/>
</dbReference>
<evidence type="ECO:0000256" key="5">
    <source>
        <dbReference type="ARBA" id="ARBA00022801"/>
    </source>
</evidence>
<dbReference type="PANTHER" id="PTHR42881:SF2">
    <property type="entry name" value="PROLYL ENDOPEPTIDASE"/>
    <property type="match status" value="1"/>
</dbReference>
<keyword evidence="4" id="KW-0645">Protease</keyword>
<evidence type="ECO:0000259" key="8">
    <source>
        <dbReference type="Pfam" id="PF02897"/>
    </source>
</evidence>
<dbReference type="GO" id="GO:0004252">
    <property type="term" value="F:serine-type endopeptidase activity"/>
    <property type="evidence" value="ECO:0007669"/>
    <property type="project" value="UniProtKB-EC"/>
</dbReference>
<sequence>MSTDRAPSTYPPAARSNLVEEVHGHRIADPYRWLEDAADPAVEDWSRAQDALLAEHRADWAERAALRARLAELMAVGAVGTPVWRGGRGFYLRRAPEQDHAVLWLVEPDGAERVLIDPNAVDPSGATTLDFHYPSREGTLLAYALSVGGTEEPLLRVMDVATGEVVDGPIDRMRHTGIAWLPGGHAFYYSRFLAPGSVPGDDHKLHRRVYLHRLGTDPDTDVLIMGGDSPRGRYFWPSVSRDGRWLTVSETQGTDPRNDLWLADLSASTLDAPALRPLQQGVDALTYAEFRGDRVYLQTNRDAPRWRLCVADPAEPAYENWRELIPEDPGAVLEDYVVLDGPPLETPVLLVATTRHALSELTVHELATGEEVAKVALPGVGSLNGLTAHPDGGHEAWFGYGDYTTPGTVHRFDARFRTVTRWAAPPGAAELGDLVTEQVTYTSADGTDVRMFVVSRAGAPAGPRPTVLYGYGGFNISLTPWYSAMAIAWAEAGGVWAVANLRGGGEEGEQWHRDGMLARKQNVFDDFHAAADWLVASGTTTPAQLAIMGGSNGGLLVGAALTQRPAAYAAVVCSAPLLDMVRYELFGLGTTWSGEYGTASDPEQLGWLLSYSPYHHVLAGTNYPAVLFTVFDGDSRVDPLHARKLAAALQHATSGDRPVLLRREGDVGHGNRSVSRSLDLYADELAFLRAYTRQR</sequence>
<dbReference type="InterPro" id="IPR002471">
    <property type="entry name" value="Pept_S9_AS"/>
</dbReference>
<dbReference type="Proteomes" id="UP000601223">
    <property type="component" value="Unassembled WGS sequence"/>
</dbReference>
<dbReference type="GO" id="GO:0070012">
    <property type="term" value="F:oligopeptidase activity"/>
    <property type="evidence" value="ECO:0007669"/>
    <property type="project" value="TreeGrafter"/>
</dbReference>
<dbReference type="SUPFAM" id="SSF53474">
    <property type="entry name" value="alpha/beta-Hydrolases"/>
    <property type="match status" value="1"/>
</dbReference>
<organism evidence="9 10">
    <name type="scientific">Catellatospora bangladeshensis</name>
    <dbReference type="NCBI Taxonomy" id="310355"/>
    <lineage>
        <taxon>Bacteria</taxon>
        <taxon>Bacillati</taxon>
        <taxon>Actinomycetota</taxon>
        <taxon>Actinomycetes</taxon>
        <taxon>Micromonosporales</taxon>
        <taxon>Micromonosporaceae</taxon>
        <taxon>Catellatospora</taxon>
    </lineage>
</organism>
<evidence type="ECO:0000256" key="4">
    <source>
        <dbReference type="ARBA" id="ARBA00022670"/>
    </source>
</evidence>
<dbReference type="InterPro" id="IPR002470">
    <property type="entry name" value="Peptidase_S9A"/>
</dbReference>
<protein>
    <recommendedName>
        <fullName evidence="3">prolyl oligopeptidase</fullName>
        <ecNumber evidence="3">3.4.21.26</ecNumber>
    </recommendedName>
</protein>
<feature type="domain" description="Peptidase S9 prolyl oligopeptidase catalytic" evidence="7">
    <location>
        <begin position="482"/>
        <end position="692"/>
    </location>
</feature>
<dbReference type="Pfam" id="PF00326">
    <property type="entry name" value="Peptidase_S9"/>
    <property type="match status" value="1"/>
</dbReference>
<evidence type="ECO:0000256" key="6">
    <source>
        <dbReference type="ARBA" id="ARBA00022825"/>
    </source>
</evidence>
<reference evidence="9 10" key="1">
    <citation type="submission" date="2021-01" db="EMBL/GenBank/DDBJ databases">
        <title>Whole genome shotgun sequence of Catellatospora bangladeshensis NBRC 107357.</title>
        <authorList>
            <person name="Komaki H."/>
            <person name="Tamura T."/>
        </authorList>
    </citation>
    <scope>NUCLEOTIDE SEQUENCE [LARGE SCALE GENOMIC DNA]</scope>
    <source>
        <strain evidence="9 10">NBRC 107357</strain>
    </source>
</reference>
<evidence type="ECO:0000313" key="9">
    <source>
        <dbReference type="EMBL" id="GIF84898.1"/>
    </source>
</evidence>
<evidence type="ECO:0000313" key="10">
    <source>
        <dbReference type="Proteomes" id="UP000601223"/>
    </source>
</evidence>
<dbReference type="GO" id="GO:0006508">
    <property type="term" value="P:proteolysis"/>
    <property type="evidence" value="ECO:0007669"/>
    <property type="project" value="UniProtKB-KW"/>
</dbReference>
<evidence type="ECO:0000256" key="2">
    <source>
        <dbReference type="ARBA" id="ARBA00005228"/>
    </source>
</evidence>
<feature type="domain" description="Peptidase S9A N-terminal" evidence="8">
    <location>
        <begin position="11"/>
        <end position="415"/>
    </location>
</feature>
<name>A0A8J3NMB1_9ACTN</name>
<proteinExistence type="inferred from homology"/>
<dbReference type="GO" id="GO:0005829">
    <property type="term" value="C:cytosol"/>
    <property type="evidence" value="ECO:0007669"/>
    <property type="project" value="TreeGrafter"/>
</dbReference>
<evidence type="ECO:0000256" key="3">
    <source>
        <dbReference type="ARBA" id="ARBA00011897"/>
    </source>
</evidence>
<dbReference type="EC" id="3.4.21.26" evidence="3"/>
<dbReference type="InterPro" id="IPR023302">
    <property type="entry name" value="Pept_S9A_N"/>
</dbReference>
<comment type="similarity">
    <text evidence="2">Belongs to the peptidase S9A family.</text>
</comment>
<dbReference type="Pfam" id="PF02897">
    <property type="entry name" value="Peptidase_S9_N"/>
    <property type="match status" value="1"/>
</dbReference>
<dbReference type="EMBL" id="BONF01000041">
    <property type="protein sequence ID" value="GIF84898.1"/>
    <property type="molecule type" value="Genomic_DNA"/>
</dbReference>
<dbReference type="InterPro" id="IPR001375">
    <property type="entry name" value="Peptidase_S9_cat"/>
</dbReference>
<dbReference type="InterPro" id="IPR051167">
    <property type="entry name" value="Prolyl_oligopep/macrocyclase"/>
</dbReference>
<dbReference type="Gene3D" id="2.130.10.120">
    <property type="entry name" value="Prolyl oligopeptidase, N-terminal domain"/>
    <property type="match status" value="1"/>
</dbReference>
<dbReference type="AlphaFoldDB" id="A0A8J3NMB1"/>
<evidence type="ECO:0000259" key="7">
    <source>
        <dbReference type="Pfam" id="PF00326"/>
    </source>
</evidence>
<dbReference type="InterPro" id="IPR029058">
    <property type="entry name" value="AB_hydrolase_fold"/>
</dbReference>